<dbReference type="PANTHER" id="PTHR22789:SF0">
    <property type="entry name" value="3-OXO-TETRONATE 4-PHOSPHATE DECARBOXYLASE-RELATED"/>
    <property type="match status" value="1"/>
</dbReference>
<comment type="caution">
    <text evidence="4">The sequence shown here is derived from an EMBL/GenBank/DDBJ whole genome shotgun (WGS) entry which is preliminary data.</text>
</comment>
<reference evidence="4 5" key="1">
    <citation type="submission" date="2019-04" db="EMBL/GenBank/DDBJ databases">
        <title>Taxonomy of novel Haliea sp. from mangrove soil of West Coast of India.</title>
        <authorList>
            <person name="Verma A."/>
            <person name="Kumar P."/>
            <person name="Krishnamurthi S."/>
        </authorList>
    </citation>
    <scope>NUCLEOTIDE SEQUENCE [LARGE SCALE GENOMIC DNA]</scope>
    <source>
        <strain evidence="4 5">SAOS-164</strain>
    </source>
</reference>
<proteinExistence type="predicted"/>
<dbReference type="Gene3D" id="3.40.225.10">
    <property type="entry name" value="Class II aldolase/adducin N-terminal domain"/>
    <property type="match status" value="1"/>
</dbReference>
<keyword evidence="5" id="KW-1185">Reference proteome</keyword>
<dbReference type="InterPro" id="IPR050197">
    <property type="entry name" value="Aldolase_class_II_sugar_metab"/>
</dbReference>
<dbReference type="GO" id="GO:0016832">
    <property type="term" value="F:aldehyde-lyase activity"/>
    <property type="evidence" value="ECO:0007669"/>
    <property type="project" value="TreeGrafter"/>
</dbReference>
<evidence type="ECO:0000256" key="1">
    <source>
        <dbReference type="ARBA" id="ARBA00022723"/>
    </source>
</evidence>
<protein>
    <submittedName>
        <fullName evidence="4">Class II aldolase</fullName>
    </submittedName>
</protein>
<dbReference type="AlphaFoldDB" id="A0A4Z0M0Q5"/>
<accession>A0A4Z0M0Q5</accession>
<organism evidence="4 5">
    <name type="scientific">Mangrovimicrobium sediminis</name>
    <dbReference type="NCBI Taxonomy" id="2562682"/>
    <lineage>
        <taxon>Bacteria</taxon>
        <taxon>Pseudomonadati</taxon>
        <taxon>Pseudomonadota</taxon>
        <taxon>Gammaproteobacteria</taxon>
        <taxon>Cellvibrionales</taxon>
        <taxon>Halieaceae</taxon>
        <taxon>Mangrovimicrobium</taxon>
    </lineage>
</organism>
<evidence type="ECO:0000313" key="4">
    <source>
        <dbReference type="EMBL" id="TGD73017.1"/>
    </source>
</evidence>
<dbReference type="EMBL" id="SRLE01000008">
    <property type="protein sequence ID" value="TGD73017.1"/>
    <property type="molecule type" value="Genomic_DNA"/>
</dbReference>
<name>A0A4Z0M0Q5_9GAMM</name>
<feature type="domain" description="Class II aldolase/adducin N-terminal" evidence="3">
    <location>
        <begin position="23"/>
        <end position="198"/>
    </location>
</feature>
<dbReference type="GO" id="GO:0005829">
    <property type="term" value="C:cytosol"/>
    <property type="evidence" value="ECO:0007669"/>
    <property type="project" value="TreeGrafter"/>
</dbReference>
<dbReference type="Proteomes" id="UP000298050">
    <property type="component" value="Unassembled WGS sequence"/>
</dbReference>
<dbReference type="RefSeq" id="WP_135444227.1">
    <property type="nucleotide sequence ID" value="NZ_SRLE01000008.1"/>
</dbReference>
<dbReference type="GO" id="GO:0019323">
    <property type="term" value="P:pentose catabolic process"/>
    <property type="evidence" value="ECO:0007669"/>
    <property type="project" value="TreeGrafter"/>
</dbReference>
<dbReference type="SMART" id="SM01007">
    <property type="entry name" value="Aldolase_II"/>
    <property type="match status" value="1"/>
</dbReference>
<dbReference type="Pfam" id="PF00596">
    <property type="entry name" value="Aldolase_II"/>
    <property type="match status" value="1"/>
</dbReference>
<dbReference type="InterPro" id="IPR036409">
    <property type="entry name" value="Aldolase_II/adducin_N_sf"/>
</dbReference>
<sequence>MYAPGGAADEVMTQYKNDRRGRLAVVEGLRGLAEHGLNRGTAGNVSVRTAGGMLITPTGLSPAELSPGHIVHMALDGSVDAEQLAPSSEWRIHADIYRGHPGVHAVVHCHSAYATILACARRAIPAVHYMVAAAGAREIPLADYATFGTAELSRAAVAVLADSAACLLANHGQIATAEHLPGALKLAALVEELAQCYWGTLAIGGPVILDAAQMDEVMAAFANYGQQPRHAGD</sequence>
<dbReference type="PANTHER" id="PTHR22789">
    <property type="entry name" value="FUCULOSE PHOSPHATE ALDOLASE"/>
    <property type="match status" value="1"/>
</dbReference>
<dbReference type="GO" id="GO:0046872">
    <property type="term" value="F:metal ion binding"/>
    <property type="evidence" value="ECO:0007669"/>
    <property type="project" value="UniProtKB-KW"/>
</dbReference>
<gene>
    <name evidence="4" type="ORF">E4634_12080</name>
</gene>
<keyword evidence="2" id="KW-0456">Lyase</keyword>
<dbReference type="SUPFAM" id="SSF53639">
    <property type="entry name" value="AraD/HMP-PK domain-like"/>
    <property type="match status" value="1"/>
</dbReference>
<evidence type="ECO:0000256" key="2">
    <source>
        <dbReference type="ARBA" id="ARBA00023239"/>
    </source>
</evidence>
<keyword evidence="1" id="KW-0479">Metal-binding</keyword>
<dbReference type="InterPro" id="IPR001303">
    <property type="entry name" value="Aldolase_II/adducin_N"/>
</dbReference>
<dbReference type="OrthoDB" id="5500703at2"/>
<evidence type="ECO:0000313" key="5">
    <source>
        <dbReference type="Proteomes" id="UP000298050"/>
    </source>
</evidence>
<evidence type="ECO:0000259" key="3">
    <source>
        <dbReference type="SMART" id="SM01007"/>
    </source>
</evidence>